<gene>
    <name evidence="5" type="ORF">CURHAP_LOCUS41106</name>
</gene>
<sequence length="284" mass="32773">MTGLMVFNYLPFAMFRGMAVEDPKSSHSVRLLIEDYPYAADGLEIWSAIKTWVKEYCSFYYKNDEMVQNDSELQSWWKELREEGHGDKKDEPWWPKMQTCEELIESCTIIIWLSSAYHAAINYGQYSIGGYIPNRPTISLHFMPEEGTPEYEELKTNPDKAFLKTFTPQLQTLLGMASIEILSRHPVDELYLGQRGTSEWTTDADMLQASEDFRKKLEGIEKRIIKMNKDEKLKNRVGPAKIPYTLLYPSSEPGLTGKGIPNSKLFMCLLCVCKPIHDHGSERF</sequence>
<dbReference type="Gene3D" id="1.20.245.10">
    <property type="entry name" value="Lipoxygenase-1, Domain 5"/>
    <property type="match status" value="1"/>
</dbReference>
<evidence type="ECO:0000313" key="6">
    <source>
        <dbReference type="Proteomes" id="UP000507222"/>
    </source>
</evidence>
<evidence type="ECO:0000256" key="3">
    <source>
        <dbReference type="ARBA" id="ARBA00023002"/>
    </source>
</evidence>
<feature type="domain" description="Lipoxygenase" evidence="4">
    <location>
        <begin position="1"/>
        <end position="266"/>
    </location>
</feature>
<keyword evidence="1" id="KW-0479">Metal-binding</keyword>
<dbReference type="InterPro" id="IPR013819">
    <property type="entry name" value="LipOase_C"/>
</dbReference>
<dbReference type="SUPFAM" id="SSF48484">
    <property type="entry name" value="Lipoxigenase"/>
    <property type="match status" value="1"/>
</dbReference>
<name>A0A6J5V8H9_PRUAR</name>
<organism evidence="5 6">
    <name type="scientific">Prunus armeniaca</name>
    <name type="common">Apricot</name>
    <name type="synonym">Armeniaca vulgaris</name>
    <dbReference type="NCBI Taxonomy" id="36596"/>
    <lineage>
        <taxon>Eukaryota</taxon>
        <taxon>Viridiplantae</taxon>
        <taxon>Streptophyta</taxon>
        <taxon>Embryophyta</taxon>
        <taxon>Tracheophyta</taxon>
        <taxon>Spermatophyta</taxon>
        <taxon>Magnoliopsida</taxon>
        <taxon>eudicotyledons</taxon>
        <taxon>Gunneridae</taxon>
        <taxon>Pentapetalae</taxon>
        <taxon>rosids</taxon>
        <taxon>fabids</taxon>
        <taxon>Rosales</taxon>
        <taxon>Rosaceae</taxon>
        <taxon>Amygdaloideae</taxon>
        <taxon>Amygdaleae</taxon>
        <taxon>Prunus</taxon>
    </lineage>
</organism>
<dbReference type="EMBL" id="CAEKDK010000006">
    <property type="protein sequence ID" value="CAB4285329.1"/>
    <property type="molecule type" value="Genomic_DNA"/>
</dbReference>
<protein>
    <recommendedName>
        <fullName evidence="4">Lipoxygenase domain-containing protein</fullName>
    </recommendedName>
</protein>
<evidence type="ECO:0000259" key="4">
    <source>
        <dbReference type="PROSITE" id="PS51393"/>
    </source>
</evidence>
<dbReference type="Pfam" id="PF00305">
    <property type="entry name" value="Lipoxygenase"/>
    <property type="match status" value="1"/>
</dbReference>
<reference evidence="5 6" key="1">
    <citation type="submission" date="2020-05" db="EMBL/GenBank/DDBJ databases">
        <authorList>
            <person name="Campoy J."/>
            <person name="Schneeberger K."/>
            <person name="Spophaly S."/>
        </authorList>
    </citation>
    <scope>NUCLEOTIDE SEQUENCE [LARGE SCALE GENOMIC DNA]</scope>
    <source>
        <strain evidence="5">PruArmRojPasFocal</strain>
    </source>
</reference>
<dbReference type="InterPro" id="IPR036226">
    <property type="entry name" value="LipOase_C_sf"/>
</dbReference>
<dbReference type="Proteomes" id="UP000507222">
    <property type="component" value="Unassembled WGS sequence"/>
</dbReference>
<dbReference type="GO" id="GO:0016702">
    <property type="term" value="F:oxidoreductase activity, acting on single donors with incorporation of molecular oxygen, incorporation of two atoms of oxygen"/>
    <property type="evidence" value="ECO:0007669"/>
    <property type="project" value="InterPro"/>
</dbReference>
<keyword evidence="2" id="KW-0223">Dioxygenase</keyword>
<dbReference type="InterPro" id="IPR000907">
    <property type="entry name" value="LipOase"/>
</dbReference>
<evidence type="ECO:0000256" key="1">
    <source>
        <dbReference type="ARBA" id="ARBA00022723"/>
    </source>
</evidence>
<evidence type="ECO:0000313" key="5">
    <source>
        <dbReference type="EMBL" id="CAB4285329.1"/>
    </source>
</evidence>
<dbReference type="AlphaFoldDB" id="A0A6J5V8H9"/>
<accession>A0A6J5V8H9</accession>
<evidence type="ECO:0000256" key="2">
    <source>
        <dbReference type="ARBA" id="ARBA00022964"/>
    </source>
</evidence>
<dbReference type="GO" id="GO:0034440">
    <property type="term" value="P:lipid oxidation"/>
    <property type="evidence" value="ECO:0007669"/>
    <property type="project" value="InterPro"/>
</dbReference>
<dbReference type="PROSITE" id="PS51393">
    <property type="entry name" value="LIPOXYGENASE_3"/>
    <property type="match status" value="1"/>
</dbReference>
<keyword evidence="3" id="KW-0560">Oxidoreductase</keyword>
<proteinExistence type="predicted"/>
<dbReference type="PANTHER" id="PTHR11771">
    <property type="entry name" value="LIPOXYGENASE"/>
    <property type="match status" value="1"/>
</dbReference>
<dbReference type="GO" id="GO:0046872">
    <property type="term" value="F:metal ion binding"/>
    <property type="evidence" value="ECO:0007669"/>
    <property type="project" value="UniProtKB-KW"/>
</dbReference>